<feature type="transmembrane region" description="Helical" evidence="1">
    <location>
        <begin position="331"/>
        <end position="352"/>
    </location>
</feature>
<reference evidence="3 4" key="1">
    <citation type="submission" date="2011-12" db="EMBL/GenBank/DDBJ databases">
        <title>Whole genome shotgun sequence of Gordonia effusa NBRC 100432.</title>
        <authorList>
            <person name="Yoshida I."/>
            <person name="Takarada H."/>
            <person name="Hosoyama A."/>
            <person name="Tsuchikane K."/>
            <person name="Katsumata H."/>
            <person name="Yamazaki S."/>
            <person name="Fujita N."/>
        </authorList>
    </citation>
    <scope>NUCLEOTIDE SEQUENCE [LARGE SCALE GENOMIC DNA]</scope>
    <source>
        <strain evidence="3 4">NBRC 100432</strain>
    </source>
</reference>
<keyword evidence="1" id="KW-1133">Transmembrane helix</keyword>
<protein>
    <recommendedName>
        <fullName evidence="2">Acyltransferase 3 domain-containing protein</fullName>
    </recommendedName>
</protein>
<feature type="transmembrane region" description="Helical" evidence="1">
    <location>
        <begin position="14"/>
        <end position="36"/>
    </location>
</feature>
<dbReference type="RefSeq" id="WP_007319535.1">
    <property type="nucleotide sequence ID" value="NZ_BAEH01000106.1"/>
</dbReference>
<evidence type="ECO:0000259" key="2">
    <source>
        <dbReference type="Pfam" id="PF01757"/>
    </source>
</evidence>
<dbReference type="InterPro" id="IPR002656">
    <property type="entry name" value="Acyl_transf_3_dom"/>
</dbReference>
<comment type="caution">
    <text evidence="3">The sequence shown here is derived from an EMBL/GenBank/DDBJ whole genome shotgun (WGS) entry which is preliminary data.</text>
</comment>
<feature type="transmembrane region" description="Helical" evidence="1">
    <location>
        <begin position="96"/>
        <end position="113"/>
    </location>
</feature>
<evidence type="ECO:0000313" key="4">
    <source>
        <dbReference type="Proteomes" id="UP000035034"/>
    </source>
</evidence>
<feature type="transmembrane region" description="Helical" evidence="1">
    <location>
        <begin position="229"/>
        <end position="247"/>
    </location>
</feature>
<sequence length="392" mass="42771">MPSTTAVVSAPPRVAALTGIRAFAALLVLLTHAAYWTGHYTDDYLGRLLARAEIGVALFFVLSGYLLFRPWARAALHPTSELPSTTTYFTHRVRRVLPAYWITVVVVYAIYAVRDHAGSSVTRWLPAEASTYGAGLSGFIRNMTLTQVYGFGHLHAGLTQMWSLAAEVVYYLMLPPLAWFLVVLVSRRTPTSGWRPDLLIAGLVALMLISPAWTFAVAIGSGADATARLWAPAFVAWFAAGMMLAVCRDLVRRWPALPSVGLAVILLAVSATPIAGGPTIIPDTAAQTVVKHLLYLVISVALIGPLVFGTDDAWTRLCAARPVVWLGEISYEVFLVHVIVLELVMAALRYRVFGGDSMLIVTVVTALLSVPLAWGLHRITAPVWRRNRRRST</sequence>
<dbReference type="PANTHER" id="PTHR23028:SF53">
    <property type="entry name" value="ACYL_TRANSF_3 DOMAIN-CONTAINING PROTEIN"/>
    <property type="match status" value="1"/>
</dbReference>
<dbReference type="Pfam" id="PF01757">
    <property type="entry name" value="Acyl_transf_3"/>
    <property type="match status" value="1"/>
</dbReference>
<evidence type="ECO:0000256" key="1">
    <source>
        <dbReference type="SAM" id="Phobius"/>
    </source>
</evidence>
<dbReference type="OrthoDB" id="5242306at2"/>
<dbReference type="Proteomes" id="UP000035034">
    <property type="component" value="Unassembled WGS sequence"/>
</dbReference>
<dbReference type="GO" id="GO:0016747">
    <property type="term" value="F:acyltransferase activity, transferring groups other than amino-acyl groups"/>
    <property type="evidence" value="ECO:0007669"/>
    <property type="project" value="InterPro"/>
</dbReference>
<keyword evidence="1" id="KW-0812">Transmembrane</keyword>
<dbReference type="GO" id="GO:0009103">
    <property type="term" value="P:lipopolysaccharide biosynthetic process"/>
    <property type="evidence" value="ECO:0007669"/>
    <property type="project" value="TreeGrafter"/>
</dbReference>
<keyword evidence="1" id="KW-0472">Membrane</keyword>
<feature type="transmembrane region" description="Helical" evidence="1">
    <location>
        <begin position="259"/>
        <end position="281"/>
    </location>
</feature>
<dbReference type="eggNOG" id="COG1835">
    <property type="taxonomic scope" value="Bacteria"/>
</dbReference>
<dbReference type="PANTHER" id="PTHR23028">
    <property type="entry name" value="ACETYLTRANSFERASE"/>
    <property type="match status" value="1"/>
</dbReference>
<feature type="transmembrane region" description="Helical" evidence="1">
    <location>
        <begin position="48"/>
        <end position="68"/>
    </location>
</feature>
<proteinExistence type="predicted"/>
<feature type="transmembrane region" description="Helical" evidence="1">
    <location>
        <begin position="358"/>
        <end position="380"/>
    </location>
</feature>
<gene>
    <name evidence="3" type="ORF">GOEFS_106_00980</name>
</gene>
<accession>H0R549</accession>
<name>H0R549_9ACTN</name>
<dbReference type="STRING" id="1077974.GOEFS_106_00980"/>
<organism evidence="3 4">
    <name type="scientific">Gordonia effusa NBRC 100432</name>
    <dbReference type="NCBI Taxonomy" id="1077974"/>
    <lineage>
        <taxon>Bacteria</taxon>
        <taxon>Bacillati</taxon>
        <taxon>Actinomycetota</taxon>
        <taxon>Actinomycetes</taxon>
        <taxon>Mycobacteriales</taxon>
        <taxon>Gordoniaceae</taxon>
        <taxon>Gordonia</taxon>
    </lineage>
</organism>
<dbReference type="InterPro" id="IPR050879">
    <property type="entry name" value="Acyltransferase_3"/>
</dbReference>
<feature type="transmembrane region" description="Helical" evidence="1">
    <location>
        <begin position="168"/>
        <end position="186"/>
    </location>
</feature>
<dbReference type="GO" id="GO:0016020">
    <property type="term" value="C:membrane"/>
    <property type="evidence" value="ECO:0007669"/>
    <property type="project" value="TreeGrafter"/>
</dbReference>
<keyword evidence="4" id="KW-1185">Reference proteome</keyword>
<feature type="transmembrane region" description="Helical" evidence="1">
    <location>
        <begin position="293"/>
        <end position="310"/>
    </location>
</feature>
<evidence type="ECO:0000313" key="3">
    <source>
        <dbReference type="EMBL" id="GAB20200.1"/>
    </source>
</evidence>
<feature type="domain" description="Acyltransferase 3" evidence="2">
    <location>
        <begin position="15"/>
        <end position="375"/>
    </location>
</feature>
<dbReference type="EMBL" id="BAEH01000106">
    <property type="protein sequence ID" value="GAB20200.1"/>
    <property type="molecule type" value="Genomic_DNA"/>
</dbReference>
<feature type="transmembrane region" description="Helical" evidence="1">
    <location>
        <begin position="198"/>
        <end position="223"/>
    </location>
</feature>
<dbReference type="AlphaFoldDB" id="H0R549"/>